<accession>A0AAD5IT11</accession>
<evidence type="ECO:0000259" key="1">
    <source>
        <dbReference type="Pfam" id="PF07727"/>
    </source>
</evidence>
<comment type="caution">
    <text evidence="2">The sequence shown here is derived from an EMBL/GenBank/DDBJ whole genome shotgun (WGS) entry which is preliminary data.</text>
</comment>
<dbReference type="InterPro" id="IPR013103">
    <property type="entry name" value="RVT_2"/>
</dbReference>
<dbReference type="AlphaFoldDB" id="A0AAD5IT11"/>
<gene>
    <name evidence="2" type="ORF">LWI28_003324</name>
</gene>
<reference evidence="2" key="1">
    <citation type="journal article" date="2022" name="Plant J.">
        <title>Strategies of tolerance reflected in two North American maple genomes.</title>
        <authorList>
            <person name="McEvoy S.L."/>
            <person name="Sezen U.U."/>
            <person name="Trouern-Trend A."/>
            <person name="McMahon S.M."/>
            <person name="Schaberg P.G."/>
            <person name="Yang J."/>
            <person name="Wegrzyn J.L."/>
            <person name="Swenson N.G."/>
        </authorList>
    </citation>
    <scope>NUCLEOTIDE SEQUENCE</scope>
    <source>
        <strain evidence="2">91603</strain>
    </source>
</reference>
<evidence type="ECO:0000313" key="3">
    <source>
        <dbReference type="Proteomes" id="UP001064489"/>
    </source>
</evidence>
<evidence type="ECO:0000313" key="2">
    <source>
        <dbReference type="EMBL" id="KAI9176477.1"/>
    </source>
</evidence>
<reference evidence="2" key="2">
    <citation type="submission" date="2023-02" db="EMBL/GenBank/DDBJ databases">
        <authorList>
            <person name="Swenson N.G."/>
            <person name="Wegrzyn J.L."/>
            <person name="Mcevoy S.L."/>
        </authorList>
    </citation>
    <scope>NUCLEOTIDE SEQUENCE</scope>
    <source>
        <strain evidence="2">91603</strain>
        <tissue evidence="2">Leaf</tissue>
    </source>
</reference>
<dbReference type="EMBL" id="JAJSOW010000102">
    <property type="protein sequence ID" value="KAI9176477.1"/>
    <property type="molecule type" value="Genomic_DNA"/>
</dbReference>
<protein>
    <recommendedName>
        <fullName evidence="1">Reverse transcriptase Ty1/copia-type domain-containing protein</fullName>
    </recommendedName>
</protein>
<sequence length="103" mass="12018">MCFELQALQANRIWSLTLFPAGKTLIDCKWVYKVKFRSDGSIERYKARLVAKGFTQLEGVDYQDTFHILPKSSQFVAYSLWLQLMAGPFIKWTLTVLFSRRFG</sequence>
<dbReference type="Pfam" id="PF07727">
    <property type="entry name" value="RVT_2"/>
    <property type="match status" value="1"/>
</dbReference>
<feature type="domain" description="Reverse transcriptase Ty1/copia-type" evidence="1">
    <location>
        <begin position="11"/>
        <end position="67"/>
    </location>
</feature>
<dbReference type="Proteomes" id="UP001064489">
    <property type="component" value="Chromosome 5"/>
</dbReference>
<proteinExistence type="predicted"/>
<organism evidence="2 3">
    <name type="scientific">Acer negundo</name>
    <name type="common">Box elder</name>
    <dbReference type="NCBI Taxonomy" id="4023"/>
    <lineage>
        <taxon>Eukaryota</taxon>
        <taxon>Viridiplantae</taxon>
        <taxon>Streptophyta</taxon>
        <taxon>Embryophyta</taxon>
        <taxon>Tracheophyta</taxon>
        <taxon>Spermatophyta</taxon>
        <taxon>Magnoliopsida</taxon>
        <taxon>eudicotyledons</taxon>
        <taxon>Gunneridae</taxon>
        <taxon>Pentapetalae</taxon>
        <taxon>rosids</taxon>
        <taxon>malvids</taxon>
        <taxon>Sapindales</taxon>
        <taxon>Sapindaceae</taxon>
        <taxon>Hippocastanoideae</taxon>
        <taxon>Acereae</taxon>
        <taxon>Acer</taxon>
    </lineage>
</organism>
<keyword evidence="3" id="KW-1185">Reference proteome</keyword>
<name>A0AAD5IT11_ACENE</name>